<name>A0A4C2ABQ0_EUMVA</name>
<comment type="caution">
    <text evidence="2">The sequence shown here is derived from an EMBL/GenBank/DDBJ whole genome shotgun (WGS) entry which is preliminary data.</text>
</comment>
<sequence>MRRPRQMGRYSADKGRVLLAAGASAAQNRTHMADGLSVGSEADHASLRSPTWAILASSSGTPAVGSSNGWPRVPDPYKAAILILDSDVDVEEDQTLIDENVTAAVVTAGNCRIGVVSVYFECDKPIGPYLDRVKWVCSKLGTNKIILGGDVNAWSVWWGSERDDARGTELCDFLDVEGYMYSTKGISPRSKYTGGTVSCEVRWT</sequence>
<dbReference type="AlphaFoldDB" id="A0A4C2ABQ0"/>
<feature type="domain" description="Endonuclease/exonuclease/phosphatase" evidence="1">
    <location>
        <begin position="115"/>
        <end position="180"/>
    </location>
</feature>
<reference evidence="2 3" key="1">
    <citation type="journal article" date="2019" name="Commun. Biol.">
        <title>The bagworm genome reveals a unique fibroin gene that provides high tensile strength.</title>
        <authorList>
            <person name="Kono N."/>
            <person name="Nakamura H."/>
            <person name="Ohtoshi R."/>
            <person name="Tomita M."/>
            <person name="Numata K."/>
            <person name="Arakawa K."/>
        </authorList>
    </citation>
    <scope>NUCLEOTIDE SEQUENCE [LARGE SCALE GENOMIC DNA]</scope>
</reference>
<evidence type="ECO:0000259" key="1">
    <source>
        <dbReference type="Pfam" id="PF14529"/>
    </source>
</evidence>
<dbReference type="InterPro" id="IPR036691">
    <property type="entry name" value="Endo/exonu/phosph_ase_sf"/>
</dbReference>
<dbReference type="GO" id="GO:0003824">
    <property type="term" value="F:catalytic activity"/>
    <property type="evidence" value="ECO:0007669"/>
    <property type="project" value="InterPro"/>
</dbReference>
<evidence type="ECO:0000313" key="2">
    <source>
        <dbReference type="EMBL" id="GBP96415.1"/>
    </source>
</evidence>
<dbReference type="Gene3D" id="3.60.10.10">
    <property type="entry name" value="Endonuclease/exonuclease/phosphatase"/>
    <property type="match status" value="1"/>
</dbReference>
<dbReference type="OrthoDB" id="411871at2759"/>
<accession>A0A4C2ABQ0</accession>
<dbReference type="Pfam" id="PF14529">
    <property type="entry name" value="Exo_endo_phos_2"/>
    <property type="match status" value="1"/>
</dbReference>
<dbReference type="Proteomes" id="UP000299102">
    <property type="component" value="Unassembled WGS sequence"/>
</dbReference>
<evidence type="ECO:0000313" key="3">
    <source>
        <dbReference type="Proteomes" id="UP000299102"/>
    </source>
</evidence>
<keyword evidence="3" id="KW-1185">Reference proteome</keyword>
<dbReference type="SUPFAM" id="SSF56219">
    <property type="entry name" value="DNase I-like"/>
    <property type="match status" value="1"/>
</dbReference>
<dbReference type="EMBL" id="BGZK01002775">
    <property type="protein sequence ID" value="GBP96415.1"/>
    <property type="molecule type" value="Genomic_DNA"/>
</dbReference>
<organism evidence="2 3">
    <name type="scientific">Eumeta variegata</name>
    <name type="common">Bagworm moth</name>
    <name type="synonym">Eumeta japonica</name>
    <dbReference type="NCBI Taxonomy" id="151549"/>
    <lineage>
        <taxon>Eukaryota</taxon>
        <taxon>Metazoa</taxon>
        <taxon>Ecdysozoa</taxon>
        <taxon>Arthropoda</taxon>
        <taxon>Hexapoda</taxon>
        <taxon>Insecta</taxon>
        <taxon>Pterygota</taxon>
        <taxon>Neoptera</taxon>
        <taxon>Endopterygota</taxon>
        <taxon>Lepidoptera</taxon>
        <taxon>Glossata</taxon>
        <taxon>Ditrysia</taxon>
        <taxon>Tineoidea</taxon>
        <taxon>Psychidae</taxon>
        <taxon>Oiketicinae</taxon>
        <taxon>Eumeta</taxon>
    </lineage>
</organism>
<proteinExistence type="predicted"/>
<protein>
    <recommendedName>
        <fullName evidence="1">Endonuclease/exonuclease/phosphatase domain-containing protein</fullName>
    </recommendedName>
</protein>
<gene>
    <name evidence="2" type="ORF">EVAR_90512_1</name>
</gene>
<dbReference type="InterPro" id="IPR005135">
    <property type="entry name" value="Endo/exonuclease/phosphatase"/>
</dbReference>